<reference evidence="1 2" key="2">
    <citation type="journal article" date="2019" name="G3 (Bethesda)">
        <title>Hybrid Assembly of the Genome of the Entomopathogenic Nematode Steinernema carpocapsae Identifies the X-Chromosome.</title>
        <authorList>
            <person name="Serra L."/>
            <person name="Macchietto M."/>
            <person name="Macias-Munoz A."/>
            <person name="McGill C.J."/>
            <person name="Rodriguez I.M."/>
            <person name="Rodriguez B."/>
            <person name="Murad R."/>
            <person name="Mortazavi A."/>
        </authorList>
    </citation>
    <scope>NUCLEOTIDE SEQUENCE [LARGE SCALE GENOMIC DNA]</scope>
    <source>
        <strain evidence="1 2">ALL</strain>
    </source>
</reference>
<keyword evidence="2" id="KW-1185">Reference proteome</keyword>
<dbReference type="AlphaFoldDB" id="A0A4U5PEP7"/>
<evidence type="ECO:0000313" key="1">
    <source>
        <dbReference type="EMBL" id="TKR94989.1"/>
    </source>
</evidence>
<name>A0A4U5PEP7_STECR</name>
<reference evidence="1 2" key="1">
    <citation type="journal article" date="2015" name="Genome Biol.">
        <title>Comparative genomics of Steinernema reveals deeply conserved gene regulatory networks.</title>
        <authorList>
            <person name="Dillman A.R."/>
            <person name="Macchietto M."/>
            <person name="Porter C.F."/>
            <person name="Rogers A."/>
            <person name="Williams B."/>
            <person name="Antoshechkin I."/>
            <person name="Lee M.M."/>
            <person name="Goodwin Z."/>
            <person name="Lu X."/>
            <person name="Lewis E.E."/>
            <person name="Goodrich-Blair H."/>
            <person name="Stock S.P."/>
            <person name="Adams B.J."/>
            <person name="Sternberg P.W."/>
            <person name="Mortazavi A."/>
        </authorList>
    </citation>
    <scope>NUCLEOTIDE SEQUENCE [LARGE SCALE GENOMIC DNA]</scope>
    <source>
        <strain evidence="1 2">ALL</strain>
    </source>
</reference>
<accession>A0A4U5PEP7</accession>
<proteinExistence type="predicted"/>
<comment type="caution">
    <text evidence="1">The sequence shown here is derived from an EMBL/GenBank/DDBJ whole genome shotgun (WGS) entry which is preliminary data.</text>
</comment>
<dbReference type="Proteomes" id="UP000298663">
    <property type="component" value="Unassembled WGS sequence"/>
</dbReference>
<dbReference type="EMBL" id="AZBU02000002">
    <property type="protein sequence ID" value="TKR94989.1"/>
    <property type="molecule type" value="Genomic_DNA"/>
</dbReference>
<gene>
    <name evidence="1" type="ORF">L596_009214</name>
</gene>
<organism evidence="1 2">
    <name type="scientific">Steinernema carpocapsae</name>
    <name type="common">Entomopathogenic nematode</name>
    <dbReference type="NCBI Taxonomy" id="34508"/>
    <lineage>
        <taxon>Eukaryota</taxon>
        <taxon>Metazoa</taxon>
        <taxon>Ecdysozoa</taxon>
        <taxon>Nematoda</taxon>
        <taxon>Chromadorea</taxon>
        <taxon>Rhabditida</taxon>
        <taxon>Tylenchina</taxon>
        <taxon>Panagrolaimomorpha</taxon>
        <taxon>Strongyloidoidea</taxon>
        <taxon>Steinernematidae</taxon>
        <taxon>Steinernema</taxon>
    </lineage>
</organism>
<sequence>MLRFSIALDCRPPNQLLLIVPVLQLTTGQLKWSVSINLVFRICLDITRSRLLSFFHANAAAAESMRRHSLLVA</sequence>
<evidence type="ECO:0000313" key="2">
    <source>
        <dbReference type="Proteomes" id="UP000298663"/>
    </source>
</evidence>
<protein>
    <submittedName>
        <fullName evidence="1">Uncharacterized protein</fullName>
    </submittedName>
</protein>